<dbReference type="GeneID" id="20085591"/>
<protein>
    <submittedName>
        <fullName evidence="2">Uncharacterized protein</fullName>
    </submittedName>
</protein>
<dbReference type="RefSeq" id="XP_008872560.1">
    <property type="nucleotide sequence ID" value="XM_008874338.1"/>
</dbReference>
<evidence type="ECO:0000313" key="2">
    <source>
        <dbReference type="EMBL" id="ETV99132.1"/>
    </source>
</evidence>
<dbReference type="VEuPathDB" id="FungiDB:H310_08541"/>
<dbReference type="OrthoDB" id="78922at2759"/>
<organism evidence="2">
    <name type="scientific">Aphanomyces invadans</name>
    <dbReference type="NCBI Taxonomy" id="157072"/>
    <lineage>
        <taxon>Eukaryota</taxon>
        <taxon>Sar</taxon>
        <taxon>Stramenopiles</taxon>
        <taxon>Oomycota</taxon>
        <taxon>Saprolegniomycetes</taxon>
        <taxon>Saprolegniales</taxon>
        <taxon>Verrucalvaceae</taxon>
        <taxon>Aphanomyces</taxon>
    </lineage>
</organism>
<name>A0A024U0I7_9STRA</name>
<reference evidence="2" key="1">
    <citation type="submission" date="2013-12" db="EMBL/GenBank/DDBJ databases">
        <title>The Genome Sequence of Aphanomyces invadans NJM9701.</title>
        <authorList>
            <consortium name="The Broad Institute Genomics Platform"/>
            <person name="Russ C."/>
            <person name="Tyler B."/>
            <person name="van West P."/>
            <person name="Dieguez-Uribeondo J."/>
            <person name="Young S.K."/>
            <person name="Zeng Q."/>
            <person name="Gargeya S."/>
            <person name="Fitzgerald M."/>
            <person name="Abouelleil A."/>
            <person name="Alvarado L."/>
            <person name="Chapman S.B."/>
            <person name="Gainer-Dewar J."/>
            <person name="Goldberg J."/>
            <person name="Griggs A."/>
            <person name="Gujja S."/>
            <person name="Hansen M."/>
            <person name="Howarth C."/>
            <person name="Imamovic A."/>
            <person name="Ireland A."/>
            <person name="Larimer J."/>
            <person name="McCowan C."/>
            <person name="Murphy C."/>
            <person name="Pearson M."/>
            <person name="Poon T.W."/>
            <person name="Priest M."/>
            <person name="Roberts A."/>
            <person name="Saif S."/>
            <person name="Shea T."/>
            <person name="Sykes S."/>
            <person name="Wortman J."/>
            <person name="Nusbaum C."/>
            <person name="Birren B."/>
        </authorList>
    </citation>
    <scope>NUCLEOTIDE SEQUENCE [LARGE SCALE GENOMIC DNA]</scope>
    <source>
        <strain evidence="2">NJM9701</strain>
    </source>
</reference>
<feature type="region of interest" description="Disordered" evidence="1">
    <location>
        <begin position="119"/>
        <end position="146"/>
    </location>
</feature>
<gene>
    <name evidence="2" type="ORF">H310_08541</name>
</gene>
<dbReference type="EMBL" id="KI913968">
    <property type="protein sequence ID" value="ETV99132.1"/>
    <property type="molecule type" value="Genomic_DNA"/>
</dbReference>
<sequence>MLPLAWLKKAPRESVPDCCRRQAKAAPSTNKCSASFNVYDGISYRFVDGTAKRRLSSTVGGQRVPFEVAQVQSLRRKRDFLVGLSSIEEEKHAMCESCHSYTFSRLSKTKCITLTMTSATKPRKPTKETRIRQAAPPQPTDGITCA</sequence>
<proteinExistence type="predicted"/>
<evidence type="ECO:0000256" key="1">
    <source>
        <dbReference type="SAM" id="MobiDB-lite"/>
    </source>
</evidence>
<dbReference type="AlphaFoldDB" id="A0A024U0I7"/>
<accession>A0A024U0I7</accession>